<accession>A0A409XYY6</accession>
<evidence type="ECO:0000313" key="2">
    <source>
        <dbReference type="EMBL" id="PPQ95988.1"/>
    </source>
</evidence>
<evidence type="ECO:0000313" key="3">
    <source>
        <dbReference type="Proteomes" id="UP000284706"/>
    </source>
</evidence>
<dbReference type="InParanoid" id="A0A409XYY6"/>
<dbReference type="OrthoDB" id="5569250at2759"/>
<comment type="caution">
    <text evidence="2">The sequence shown here is derived from an EMBL/GenBank/DDBJ whole genome shotgun (WGS) entry which is preliminary data.</text>
</comment>
<sequence>MSQSQGIPAPHDRLEVQDHLVRPNTKTISTAELWGFLRLRPRDFKKPIVPIDKWASKLFCRHANTVIEQMRALYWQKQNLPDRGERDKVDIPGSNAGLLCRNLKFIDTRSQFPYHHPTGSRCIPDLVCTSSTDRESLEWFELEATVEDFSKGSTQDESGAQAAAYLTYLLQGRPDRTVVQGFQVSDRGVRLLLASSGGVLMTETLSMKDEGNCKLFQAFIYRLLDVPLSWRDGSVRRVRSVNTSVVGMDNRAVTAVGQEDDCWVFKSVSEDDEVECEEDEDEDEEESEEDNSDSAEAGNSNITFVAFNPDYLERDKLLMKPRIAFDVDLELPGGETVTCRKFDIRNVESVESLFTRRTTIFFNDLNPTVVLGQPVRVIKDQFRAEDCLNQEPELINDIHKDRYFPGVVQLVHHHTVKFVLCNTQRKLRMAFVEYGLPLMDVATPRAVLHVLYDLLEVTRLLYKRLSIMHCDLGSISLTVLQKGPRPVEDVGDTLSEFCGVMHLQDDRLPKEATSILLTDFECGKRVVNDQDQPSTPKVMSSGRFKARAVFANEPLQPSIHLPVVRYGMLPPPPARGHLSNAYRTQFPERIETFLKAEMADHLDSLVKTYDSNGKVKLVSKNEQIAAWRHHLYHEAESIFWIAVWWIANAVPNVPEQEEPTPTPKMDFGIWMAMQGNLAHKRQVIITQAESLGTSLSLHPSYEPLGKLAQSFASYLLWDFYYSPQAEPYGNPEYLHEAFQRLILKFLDENEGKTFMDLPKMDIRLQPDQPYGLKAGLTSQQIEEHQVAFTRHFGYKVSHCFCTILYSG</sequence>
<gene>
    <name evidence="2" type="ORF">CVT26_016204</name>
</gene>
<proteinExistence type="predicted"/>
<keyword evidence="3" id="KW-1185">Reference proteome</keyword>
<dbReference type="AlphaFoldDB" id="A0A409XYY6"/>
<evidence type="ECO:0008006" key="4">
    <source>
        <dbReference type="Google" id="ProtNLM"/>
    </source>
</evidence>
<protein>
    <recommendedName>
        <fullName evidence="4">Fungal-type protein kinase domain-containing protein</fullName>
    </recommendedName>
</protein>
<reference evidence="2 3" key="1">
    <citation type="journal article" date="2018" name="Evol. Lett.">
        <title>Horizontal gene cluster transfer increased hallucinogenic mushroom diversity.</title>
        <authorList>
            <person name="Reynolds H.T."/>
            <person name="Vijayakumar V."/>
            <person name="Gluck-Thaler E."/>
            <person name="Korotkin H.B."/>
            <person name="Matheny P.B."/>
            <person name="Slot J.C."/>
        </authorList>
    </citation>
    <scope>NUCLEOTIDE SEQUENCE [LARGE SCALE GENOMIC DNA]</scope>
    <source>
        <strain evidence="2 3">SRW20</strain>
    </source>
</reference>
<feature type="region of interest" description="Disordered" evidence="1">
    <location>
        <begin position="270"/>
        <end position="299"/>
    </location>
</feature>
<organism evidence="2 3">
    <name type="scientific">Gymnopilus dilepis</name>
    <dbReference type="NCBI Taxonomy" id="231916"/>
    <lineage>
        <taxon>Eukaryota</taxon>
        <taxon>Fungi</taxon>
        <taxon>Dikarya</taxon>
        <taxon>Basidiomycota</taxon>
        <taxon>Agaricomycotina</taxon>
        <taxon>Agaricomycetes</taxon>
        <taxon>Agaricomycetidae</taxon>
        <taxon>Agaricales</taxon>
        <taxon>Agaricineae</taxon>
        <taxon>Hymenogastraceae</taxon>
        <taxon>Gymnopilus</taxon>
    </lineage>
</organism>
<dbReference type="Proteomes" id="UP000284706">
    <property type="component" value="Unassembled WGS sequence"/>
</dbReference>
<dbReference type="EMBL" id="NHYE01001401">
    <property type="protein sequence ID" value="PPQ95988.1"/>
    <property type="molecule type" value="Genomic_DNA"/>
</dbReference>
<name>A0A409XYY6_9AGAR</name>
<feature type="compositionally biased region" description="Acidic residues" evidence="1">
    <location>
        <begin position="270"/>
        <end position="293"/>
    </location>
</feature>
<evidence type="ECO:0000256" key="1">
    <source>
        <dbReference type="SAM" id="MobiDB-lite"/>
    </source>
</evidence>